<evidence type="ECO:0000256" key="5">
    <source>
        <dbReference type="PIRSR" id="PIRSR006278-2"/>
    </source>
</evidence>
<dbReference type="Pfam" id="PF00291">
    <property type="entry name" value="PALP"/>
    <property type="match status" value="1"/>
</dbReference>
<dbReference type="InterPro" id="IPR001926">
    <property type="entry name" value="TrpB-like_PALP"/>
</dbReference>
<accession>A0A4R6XZK2</accession>
<keyword evidence="3 5" id="KW-0663">Pyridoxal phosphate</keyword>
<dbReference type="OrthoDB" id="9801249at2"/>
<feature type="domain" description="Tryptophan synthase beta chain-like PALP" evidence="6">
    <location>
        <begin position="15"/>
        <end position="292"/>
    </location>
</feature>
<dbReference type="InterPro" id="IPR027278">
    <property type="entry name" value="ACCD_DCysDesulf"/>
</dbReference>
<evidence type="ECO:0000313" key="7">
    <source>
        <dbReference type="EMBL" id="TDR23737.1"/>
    </source>
</evidence>
<dbReference type="GO" id="GO:0019148">
    <property type="term" value="F:D-cysteine desulfhydrase activity"/>
    <property type="evidence" value="ECO:0007669"/>
    <property type="project" value="TreeGrafter"/>
</dbReference>
<dbReference type="PIRSF" id="PIRSF006278">
    <property type="entry name" value="ACCD_DCysDesulf"/>
    <property type="match status" value="1"/>
</dbReference>
<evidence type="ECO:0000256" key="4">
    <source>
        <dbReference type="PIRSR" id="PIRSR006278-1"/>
    </source>
</evidence>
<organism evidence="7 8">
    <name type="scientific">Marinicella litoralis</name>
    <dbReference type="NCBI Taxonomy" id="644220"/>
    <lineage>
        <taxon>Bacteria</taxon>
        <taxon>Pseudomonadati</taxon>
        <taxon>Pseudomonadota</taxon>
        <taxon>Gammaproteobacteria</taxon>
        <taxon>Lysobacterales</taxon>
        <taxon>Marinicellaceae</taxon>
        <taxon>Marinicella</taxon>
    </lineage>
</organism>
<feature type="active site" description="Nucleophile" evidence="4">
    <location>
        <position position="64"/>
    </location>
</feature>
<keyword evidence="8" id="KW-1185">Reference proteome</keyword>
<evidence type="ECO:0000259" key="6">
    <source>
        <dbReference type="Pfam" id="PF00291"/>
    </source>
</evidence>
<dbReference type="EMBL" id="SNZB01000001">
    <property type="protein sequence ID" value="TDR23737.1"/>
    <property type="molecule type" value="Genomic_DNA"/>
</dbReference>
<reference evidence="7 8" key="1">
    <citation type="submission" date="2019-03" db="EMBL/GenBank/DDBJ databases">
        <title>Genomic Encyclopedia of Type Strains, Phase IV (KMG-IV): sequencing the most valuable type-strain genomes for metagenomic binning, comparative biology and taxonomic classification.</title>
        <authorList>
            <person name="Goeker M."/>
        </authorList>
    </citation>
    <scope>NUCLEOTIDE SEQUENCE [LARGE SCALE GENOMIC DNA]</scope>
    <source>
        <strain evidence="7 8">DSM 25488</strain>
    </source>
</reference>
<comment type="cofactor">
    <cofactor evidence="1">
        <name>pyridoxal 5'-phosphate</name>
        <dbReference type="ChEBI" id="CHEBI:597326"/>
    </cofactor>
</comment>
<dbReference type="RefSeq" id="WP_099017647.1">
    <property type="nucleotide sequence ID" value="NZ_NIHB01000001.1"/>
</dbReference>
<dbReference type="Gene3D" id="3.40.50.1100">
    <property type="match status" value="2"/>
</dbReference>
<gene>
    <name evidence="7" type="ORF">C8D91_0602</name>
</gene>
<evidence type="ECO:0000256" key="1">
    <source>
        <dbReference type="ARBA" id="ARBA00001933"/>
    </source>
</evidence>
<dbReference type="Proteomes" id="UP000295724">
    <property type="component" value="Unassembled WGS sequence"/>
</dbReference>
<dbReference type="PANTHER" id="PTHR43780:SF2">
    <property type="entry name" value="1-AMINOCYCLOPROPANE-1-CARBOXYLATE DEAMINASE-RELATED"/>
    <property type="match status" value="1"/>
</dbReference>
<evidence type="ECO:0000256" key="3">
    <source>
        <dbReference type="ARBA" id="ARBA00022898"/>
    </source>
</evidence>
<sequence>MIFQATHPLKTQSIHMLGLEVMVVRDDLNHPVVQGNKLRKLKYNFQQAEKQGCKTVLTFGGAYSNHLLATAWAANDCGFKSVGIVRGDELKDNHAIWSETLNQCRRYGMALYFVTRSEYRLKEDAQTYQQIAATLDKPFVIPEGGSNSLALTGVAELIDELTRRRFNPSHLFCPVGTGGTLAGLIQGVANNQWHCQVYGTAVLKGLHDAKNQINQWLNNTSQAVDWQVLHDFHCGGYAKNTAELERFCIGFNQQHGIALDKIYNSKSFYALAQLITDGTIKSSDNPMIIHTGGLQGGVF</sequence>
<name>A0A4R6XZK2_9GAMM</name>
<feature type="modified residue" description="N6-(pyridoxal phosphate)lysine" evidence="5">
    <location>
        <position position="37"/>
    </location>
</feature>
<dbReference type="InterPro" id="IPR036052">
    <property type="entry name" value="TrpB-like_PALP_sf"/>
</dbReference>
<comment type="similarity">
    <text evidence="2">Belongs to the ACC deaminase/D-cysteine desulfhydrase family.</text>
</comment>
<proteinExistence type="inferred from homology"/>
<evidence type="ECO:0000256" key="2">
    <source>
        <dbReference type="ARBA" id="ARBA00008639"/>
    </source>
</evidence>
<protein>
    <submittedName>
        <fullName evidence="7">1-aminocyclopropane-1-carboxylate deaminase/D-cysteine desulfhydrase-like pyridoxal-dependent ACC family enzyme</fullName>
    </submittedName>
</protein>
<dbReference type="AlphaFoldDB" id="A0A4R6XZK2"/>
<comment type="caution">
    <text evidence="7">The sequence shown here is derived from an EMBL/GenBank/DDBJ whole genome shotgun (WGS) entry which is preliminary data.</text>
</comment>
<dbReference type="SUPFAM" id="SSF53686">
    <property type="entry name" value="Tryptophan synthase beta subunit-like PLP-dependent enzymes"/>
    <property type="match status" value="1"/>
</dbReference>
<dbReference type="PANTHER" id="PTHR43780">
    <property type="entry name" value="1-AMINOCYCLOPROPANE-1-CARBOXYLATE DEAMINASE-RELATED"/>
    <property type="match status" value="1"/>
</dbReference>
<evidence type="ECO:0000313" key="8">
    <source>
        <dbReference type="Proteomes" id="UP000295724"/>
    </source>
</evidence>